<gene>
    <name evidence="2" type="ORF">MNEG_10788</name>
</gene>
<feature type="compositionally biased region" description="Low complexity" evidence="1">
    <location>
        <begin position="93"/>
        <end position="120"/>
    </location>
</feature>
<feature type="compositionally biased region" description="Low complexity" evidence="1">
    <location>
        <begin position="152"/>
        <end position="161"/>
    </location>
</feature>
<feature type="region of interest" description="Disordered" evidence="1">
    <location>
        <begin position="40"/>
        <end position="120"/>
    </location>
</feature>
<name>A0A0D2JBU7_9CHLO</name>
<evidence type="ECO:0000313" key="3">
    <source>
        <dbReference type="Proteomes" id="UP000054498"/>
    </source>
</evidence>
<protein>
    <submittedName>
        <fullName evidence="2">Uncharacterized protein</fullName>
    </submittedName>
</protein>
<dbReference type="GeneID" id="25727985"/>
<dbReference type="Proteomes" id="UP000054498">
    <property type="component" value="Unassembled WGS sequence"/>
</dbReference>
<feature type="region of interest" description="Disordered" evidence="1">
    <location>
        <begin position="144"/>
        <end position="178"/>
    </location>
</feature>
<feature type="compositionally biased region" description="Acidic residues" evidence="1">
    <location>
        <begin position="79"/>
        <end position="91"/>
    </location>
</feature>
<sequence length="178" mass="18691">MRERIAALEDELNERESTLMEAQITKMTVETDNRALQQALADARRQKAQLEAALMSEPTHWSAPPSEGGLSEDPCTGDYSDEEEDGEDDASGSDRAGAAPSRAGGAAGPRPSGLRPRGAGADGEVALAVEAELAAQAALAAGVGVNEQDEGQQQQQQQQQQQREKGKPGLAEDAPEQG</sequence>
<keyword evidence="3" id="KW-1185">Reference proteome</keyword>
<proteinExistence type="predicted"/>
<organism evidence="2 3">
    <name type="scientific">Monoraphidium neglectum</name>
    <dbReference type="NCBI Taxonomy" id="145388"/>
    <lineage>
        <taxon>Eukaryota</taxon>
        <taxon>Viridiplantae</taxon>
        <taxon>Chlorophyta</taxon>
        <taxon>core chlorophytes</taxon>
        <taxon>Chlorophyceae</taxon>
        <taxon>CS clade</taxon>
        <taxon>Sphaeropleales</taxon>
        <taxon>Selenastraceae</taxon>
        <taxon>Monoraphidium</taxon>
    </lineage>
</organism>
<dbReference type="AlphaFoldDB" id="A0A0D2JBU7"/>
<dbReference type="EMBL" id="KK102679">
    <property type="protein sequence ID" value="KIY97172.1"/>
    <property type="molecule type" value="Genomic_DNA"/>
</dbReference>
<dbReference type="RefSeq" id="XP_013896192.1">
    <property type="nucleotide sequence ID" value="XM_014040738.1"/>
</dbReference>
<evidence type="ECO:0000256" key="1">
    <source>
        <dbReference type="SAM" id="MobiDB-lite"/>
    </source>
</evidence>
<dbReference type="OrthoDB" id="552947at2759"/>
<accession>A0A0D2JBU7</accession>
<evidence type="ECO:0000313" key="2">
    <source>
        <dbReference type="EMBL" id="KIY97172.1"/>
    </source>
</evidence>
<reference evidence="2 3" key="1">
    <citation type="journal article" date="2013" name="BMC Genomics">
        <title>Reconstruction of the lipid metabolism for the microalga Monoraphidium neglectum from its genome sequence reveals characteristics suitable for biofuel production.</title>
        <authorList>
            <person name="Bogen C."/>
            <person name="Al-Dilaimi A."/>
            <person name="Albersmeier A."/>
            <person name="Wichmann J."/>
            <person name="Grundmann M."/>
            <person name="Rupp O."/>
            <person name="Lauersen K.J."/>
            <person name="Blifernez-Klassen O."/>
            <person name="Kalinowski J."/>
            <person name="Goesmann A."/>
            <person name="Mussgnug J.H."/>
            <person name="Kruse O."/>
        </authorList>
    </citation>
    <scope>NUCLEOTIDE SEQUENCE [LARGE SCALE GENOMIC DNA]</scope>
    <source>
        <strain evidence="2 3">SAG 48.87</strain>
    </source>
</reference>
<dbReference type="KEGG" id="mng:MNEG_10788"/>